<organism evidence="1 2">
    <name type="scientific">Candidatus Magasanikbacteria bacterium CG11_big_fil_rev_8_21_14_0_20_43_7</name>
    <dbReference type="NCBI Taxonomy" id="1974654"/>
    <lineage>
        <taxon>Bacteria</taxon>
        <taxon>Candidatus Magasanikiibacteriota</taxon>
    </lineage>
</organism>
<evidence type="ECO:0000313" key="1">
    <source>
        <dbReference type="EMBL" id="PIR03103.1"/>
    </source>
</evidence>
<dbReference type="EMBL" id="PCWM01000048">
    <property type="protein sequence ID" value="PIR03103.1"/>
    <property type="molecule type" value="Genomic_DNA"/>
</dbReference>
<accession>A0A2H0N2I6</accession>
<name>A0A2H0N2I6_9BACT</name>
<dbReference type="AlphaFoldDB" id="A0A2H0N2I6"/>
<reference evidence="1 2" key="1">
    <citation type="submission" date="2017-09" db="EMBL/GenBank/DDBJ databases">
        <title>Depth-based differentiation of microbial function through sediment-hosted aquifers and enrichment of novel symbionts in the deep terrestrial subsurface.</title>
        <authorList>
            <person name="Probst A.J."/>
            <person name="Ladd B."/>
            <person name="Jarett J.K."/>
            <person name="Geller-Mcgrath D.E."/>
            <person name="Sieber C.M."/>
            <person name="Emerson J.B."/>
            <person name="Anantharaman K."/>
            <person name="Thomas B.C."/>
            <person name="Malmstrom R."/>
            <person name="Stieglmeier M."/>
            <person name="Klingl A."/>
            <person name="Woyke T."/>
            <person name="Ryan C.M."/>
            <person name="Banfield J.F."/>
        </authorList>
    </citation>
    <scope>NUCLEOTIDE SEQUENCE [LARGE SCALE GENOMIC DNA]</scope>
    <source>
        <strain evidence="1">CG11_big_fil_rev_8_21_14_0_20_43_7</strain>
    </source>
</reference>
<comment type="caution">
    <text evidence="1">The sequence shown here is derived from an EMBL/GenBank/DDBJ whole genome shotgun (WGS) entry which is preliminary data.</text>
</comment>
<evidence type="ECO:0000313" key="2">
    <source>
        <dbReference type="Proteomes" id="UP000229782"/>
    </source>
</evidence>
<protein>
    <recommendedName>
        <fullName evidence="3">Ribbon-helix-helix protein CopG domain-containing protein</fullName>
    </recommendedName>
</protein>
<gene>
    <name evidence="1" type="ORF">COV60_02080</name>
</gene>
<dbReference type="CDD" id="cd22231">
    <property type="entry name" value="RHH_NikR_HicB-like"/>
    <property type="match status" value="1"/>
</dbReference>
<sequence>MPIVNFAVPKQLEKQINATIKKNGFTSKAEFFRFAAMASIHNLDTSHMSEDEQLDYLTNRIEKTIEKKYKGKTLPSAAEQLADL</sequence>
<dbReference type="Proteomes" id="UP000229782">
    <property type="component" value="Unassembled WGS sequence"/>
</dbReference>
<proteinExistence type="predicted"/>
<evidence type="ECO:0008006" key="3">
    <source>
        <dbReference type="Google" id="ProtNLM"/>
    </source>
</evidence>